<dbReference type="InterPro" id="IPR036156">
    <property type="entry name" value="Beta-gal/glucu_dom_sf"/>
</dbReference>
<evidence type="ECO:0000256" key="9">
    <source>
        <dbReference type="SAM" id="MobiDB-lite"/>
    </source>
</evidence>
<dbReference type="InterPro" id="IPR032312">
    <property type="entry name" value="LacZ_4"/>
</dbReference>
<dbReference type="Gene3D" id="3.20.20.80">
    <property type="entry name" value="Glycosidases"/>
    <property type="match status" value="1"/>
</dbReference>
<evidence type="ECO:0000313" key="11">
    <source>
        <dbReference type="EMBL" id="WQB69894.1"/>
    </source>
</evidence>
<dbReference type="InterPro" id="IPR014718">
    <property type="entry name" value="GH-type_carb-bd"/>
</dbReference>
<gene>
    <name evidence="11" type="ORF">T9R20_14520</name>
</gene>
<dbReference type="InterPro" id="IPR006103">
    <property type="entry name" value="Glyco_hydro_2_cat"/>
</dbReference>
<dbReference type="InterPro" id="IPR023230">
    <property type="entry name" value="Glyco_hydro_2_CS"/>
</dbReference>
<dbReference type="InterPro" id="IPR006101">
    <property type="entry name" value="Glyco_hydro_2"/>
</dbReference>
<evidence type="ECO:0000256" key="5">
    <source>
        <dbReference type="ARBA" id="ARBA00022801"/>
    </source>
</evidence>
<evidence type="ECO:0000256" key="6">
    <source>
        <dbReference type="ARBA" id="ARBA00023295"/>
    </source>
</evidence>
<dbReference type="Pfam" id="PF00703">
    <property type="entry name" value="Glyco_hydro_2"/>
    <property type="match status" value="1"/>
</dbReference>
<dbReference type="EC" id="3.2.1.23" evidence="3 8"/>
<dbReference type="SMART" id="SM01038">
    <property type="entry name" value="Bgal_small_N"/>
    <property type="match status" value="1"/>
</dbReference>
<dbReference type="Pfam" id="PF02836">
    <property type="entry name" value="Glyco_hydro_2_C"/>
    <property type="match status" value="1"/>
</dbReference>
<accession>A0ABZ0V9H5</accession>
<dbReference type="RefSeq" id="WP_322410022.1">
    <property type="nucleotide sequence ID" value="NZ_CP139779.1"/>
</dbReference>
<protein>
    <recommendedName>
        <fullName evidence="4 8">Beta-galactosidase</fullName>
        <ecNumber evidence="3 8">3.2.1.23</ecNumber>
    </recommendedName>
    <alternativeName>
        <fullName evidence="7 8">Lactase</fullName>
    </alternativeName>
</protein>
<evidence type="ECO:0000313" key="12">
    <source>
        <dbReference type="Proteomes" id="UP001324533"/>
    </source>
</evidence>
<dbReference type="Proteomes" id="UP001324533">
    <property type="component" value="Chromosome"/>
</dbReference>
<dbReference type="Pfam" id="PF02929">
    <property type="entry name" value="Bgal_small_N"/>
    <property type="match status" value="1"/>
</dbReference>
<keyword evidence="12" id="KW-1185">Reference proteome</keyword>
<dbReference type="EMBL" id="CP139779">
    <property type="protein sequence ID" value="WQB69894.1"/>
    <property type="molecule type" value="Genomic_DNA"/>
</dbReference>
<evidence type="ECO:0000256" key="2">
    <source>
        <dbReference type="ARBA" id="ARBA00007401"/>
    </source>
</evidence>
<dbReference type="GO" id="GO:0016787">
    <property type="term" value="F:hydrolase activity"/>
    <property type="evidence" value="ECO:0007669"/>
    <property type="project" value="UniProtKB-KW"/>
</dbReference>
<feature type="domain" description="Beta galactosidase small chain/" evidence="10">
    <location>
        <begin position="691"/>
        <end position="971"/>
    </location>
</feature>
<dbReference type="SUPFAM" id="SSF74650">
    <property type="entry name" value="Galactose mutarotase-like"/>
    <property type="match status" value="1"/>
</dbReference>
<name>A0ABZ0V9H5_9MICO</name>
<dbReference type="Gene3D" id="2.70.98.10">
    <property type="match status" value="1"/>
</dbReference>
<organism evidence="11 12">
    <name type="scientific">Microbacterium invictum</name>
    <dbReference type="NCBI Taxonomy" id="515415"/>
    <lineage>
        <taxon>Bacteria</taxon>
        <taxon>Bacillati</taxon>
        <taxon>Actinomycetota</taxon>
        <taxon>Actinomycetes</taxon>
        <taxon>Micrococcales</taxon>
        <taxon>Microbacteriaceae</taxon>
        <taxon>Microbacterium</taxon>
    </lineage>
</organism>
<dbReference type="InterPro" id="IPR050347">
    <property type="entry name" value="Bact_Beta-galactosidase"/>
</dbReference>
<evidence type="ECO:0000256" key="8">
    <source>
        <dbReference type="RuleBase" id="RU361154"/>
    </source>
</evidence>
<dbReference type="SUPFAM" id="SSF51445">
    <property type="entry name" value="(Trans)glycosidases"/>
    <property type="match status" value="1"/>
</dbReference>
<dbReference type="PROSITE" id="PS00719">
    <property type="entry name" value="GLYCOSYL_HYDROL_F2_1"/>
    <property type="match status" value="1"/>
</dbReference>
<feature type="region of interest" description="Disordered" evidence="9">
    <location>
        <begin position="1"/>
        <end position="23"/>
    </location>
</feature>
<dbReference type="InterPro" id="IPR011013">
    <property type="entry name" value="Gal_mutarotase_sf_dom"/>
</dbReference>
<dbReference type="PANTHER" id="PTHR46323">
    <property type="entry name" value="BETA-GALACTOSIDASE"/>
    <property type="match status" value="1"/>
</dbReference>
<sequence length="984" mass="107720">MIVRPEQPQARDDPGPPIGTAPTVASWTTDAAEWNLDGTWEFRWSPSSAHQREGGWGSIPVPASFVMPSLDRDAAPAGDHGRPAYTNKWYPFPIDPPRPPDENPVGEYRRRFPLADPPPRAELRFGGIEGAGEVRLNGVLLGSTRGSRLPMAFDVSGLLEGENLLEVRVHQFSAATYLEDQDAWWLPGIIRSVVLRARPVGGVRDVRVRAEWTPSGGMLTVMPELDSALEPGAEVAIEIAELGTTVRAGHPTPVRDALPWSAEDPVLYTLRVRTPAETVTHRIGFRTVGIVDGVFQVNGVPVSLRGVNRHEHHPRLGRHVPPEVVTAELLMMKRHNINAVRTSHYPPDPLFLDLADRLGFWVVDECDVETHGFGEIDWRGNPMDDPRWEPALRDRVARMVERDKNHPCVILWSLGNEAGEGGNVAAMADEFRSRDDSRPLHYEGDQSSAHVDVWSRMYAHPDEVAEIAIGVEPALADDALDARRRAMPFVLCEYAHAMGTGPGGLTEYQDLFDAHPRLMGGFIWEWLEHGVQVDTDQGPVTRYGGDFGEPLHDSNDVIDGLVSAERRPRAQLTDLAQVFAPLRVTIDGARLHVVSRLDHTDSSRYALRYRIEDAAGVRDSGPITAPPLPPRGRTTLDLPQVPPLAVLTVEVVQVGETAWAPGGWVVSRVSTAVPAGIAAQRRGAAPVRRLTLADVDLDPATGALRRLGDLEVTDWRVMLDRVPTDNDRHAGWDEILEFSYAERWRLLGLHDLRSRLVSIERVSVDGPDGEIRVRTVVGGPAVDARVSCRWRWRAVDGGIRLDLAVDPEGHWPAWTAHWARVGVGFSLPGEGRLEWCGRGPGPAYPDLGQAATAGWFAGAVAELQERTVRPQEAGARAASWVRVAAGGQTLEVGLDTASPRGPVNDPAITVRPWSEAALWAAAHDDELIPDGRTHVVLDLVRAGVGTARCGPGVLPAYRLEAQPVRGSLVFFTPDASDANGDRHD</sequence>
<dbReference type="InterPro" id="IPR004199">
    <property type="entry name" value="B-gal_small/dom_5"/>
</dbReference>
<evidence type="ECO:0000256" key="1">
    <source>
        <dbReference type="ARBA" id="ARBA00001412"/>
    </source>
</evidence>
<dbReference type="InterPro" id="IPR008979">
    <property type="entry name" value="Galactose-bd-like_sf"/>
</dbReference>
<dbReference type="SUPFAM" id="SSF49785">
    <property type="entry name" value="Galactose-binding domain-like"/>
    <property type="match status" value="1"/>
</dbReference>
<keyword evidence="5 8" id="KW-0378">Hydrolase</keyword>
<dbReference type="InterPro" id="IPR006104">
    <property type="entry name" value="Glyco_hydro_2_N"/>
</dbReference>
<reference evidence="11 12" key="1">
    <citation type="submission" date="2023-06" db="EMBL/GenBank/DDBJ databases">
        <title>Rock-solubilizing bacteria, Microbacterium invictum, promotes re-establishment of vegetation in rocky wasteland by accelerating rock bio-weathering and reshaping soil bacterial community.</title>
        <authorList>
            <person name="Liu C."/>
        </authorList>
    </citation>
    <scope>NUCLEOTIDE SEQUENCE [LARGE SCALE GENOMIC DNA]</scope>
    <source>
        <strain evidence="11 12">X-18</strain>
    </source>
</reference>
<dbReference type="PROSITE" id="PS00608">
    <property type="entry name" value="GLYCOSYL_HYDROL_F2_2"/>
    <property type="match status" value="1"/>
</dbReference>
<dbReference type="SUPFAM" id="SSF49303">
    <property type="entry name" value="beta-Galactosidase/glucuronidase domain"/>
    <property type="match status" value="2"/>
</dbReference>
<dbReference type="PANTHER" id="PTHR46323:SF2">
    <property type="entry name" value="BETA-GALACTOSIDASE"/>
    <property type="match status" value="1"/>
</dbReference>
<dbReference type="Pfam" id="PF02837">
    <property type="entry name" value="Glyco_hydro_2_N"/>
    <property type="match status" value="1"/>
</dbReference>
<dbReference type="InterPro" id="IPR013783">
    <property type="entry name" value="Ig-like_fold"/>
</dbReference>
<dbReference type="Pfam" id="PF16353">
    <property type="entry name" value="LacZ_4"/>
    <property type="match status" value="1"/>
</dbReference>
<comment type="catalytic activity">
    <reaction evidence="1 8">
        <text>Hydrolysis of terminal non-reducing beta-D-galactose residues in beta-D-galactosides.</text>
        <dbReference type="EC" id="3.2.1.23"/>
    </reaction>
</comment>
<dbReference type="Gene3D" id="2.60.40.10">
    <property type="entry name" value="Immunoglobulins"/>
    <property type="match status" value="2"/>
</dbReference>
<dbReference type="PRINTS" id="PR00132">
    <property type="entry name" value="GLHYDRLASE2"/>
</dbReference>
<dbReference type="InterPro" id="IPR006102">
    <property type="entry name" value="Ig-like_GH2"/>
</dbReference>
<keyword evidence="6 8" id="KW-0326">Glycosidase</keyword>
<proteinExistence type="inferred from homology"/>
<dbReference type="InterPro" id="IPR017853">
    <property type="entry name" value="GH"/>
</dbReference>
<evidence type="ECO:0000256" key="4">
    <source>
        <dbReference type="ARBA" id="ARBA00013303"/>
    </source>
</evidence>
<dbReference type="InterPro" id="IPR023232">
    <property type="entry name" value="Glyco_hydro_2_AS"/>
</dbReference>
<evidence type="ECO:0000259" key="10">
    <source>
        <dbReference type="SMART" id="SM01038"/>
    </source>
</evidence>
<dbReference type="Gene3D" id="2.60.120.260">
    <property type="entry name" value="Galactose-binding domain-like"/>
    <property type="match status" value="1"/>
</dbReference>
<comment type="similarity">
    <text evidence="2 8">Belongs to the glycosyl hydrolase 2 family.</text>
</comment>
<evidence type="ECO:0000256" key="3">
    <source>
        <dbReference type="ARBA" id="ARBA00012756"/>
    </source>
</evidence>
<evidence type="ECO:0000256" key="7">
    <source>
        <dbReference type="ARBA" id="ARBA00032230"/>
    </source>
</evidence>